<evidence type="ECO:0000313" key="3">
    <source>
        <dbReference type="Proteomes" id="UP000187406"/>
    </source>
</evidence>
<comment type="caution">
    <text evidence="2">The sequence shown here is derived from an EMBL/GenBank/DDBJ whole genome shotgun (WGS) entry which is preliminary data.</text>
</comment>
<dbReference type="STRING" id="3775.A0A1Q3AMA2"/>
<dbReference type="InParanoid" id="A0A1Q3AMA2"/>
<dbReference type="PANTHER" id="PTHR44259">
    <property type="entry name" value="OS07G0183000 PROTEIN-RELATED"/>
    <property type="match status" value="1"/>
</dbReference>
<feature type="non-terminal residue" evidence="2">
    <location>
        <position position="1"/>
    </location>
</feature>
<name>A0A1Q3AMA2_CEPFO</name>
<dbReference type="FunCoup" id="A0A1Q3AMA2">
    <property type="interactions" value="34"/>
</dbReference>
<protein>
    <submittedName>
        <fullName evidence="2">DUF295 domain-containing protein</fullName>
    </submittedName>
</protein>
<keyword evidence="3" id="KW-1185">Reference proteome</keyword>
<evidence type="ECO:0000313" key="2">
    <source>
        <dbReference type="EMBL" id="GAV56692.1"/>
    </source>
</evidence>
<dbReference type="InterPro" id="IPR050942">
    <property type="entry name" value="F-box_BR-signaling"/>
</dbReference>
<sequence length="429" mass="49034">KYLPSSPKAQIKYRRINIFLKNWLKTLDLPTVMAVDWTQLPQDIIETISKNLRIYTDYLNFRWVCHTWRSSTPKIPHHLPPQLPLLMVSQSPQQQQPHQSSRCAFFNISNNKLRFLNLPELSHRNRHCGSSQGWLIILDESPIVLLLNPLTRAKIYLPPLSSFPHIVRFSYSDMGSEYGLRSPSGGHRTLDSNQMRDRFIKKVVLSSSPSEGTDFVAIAILNNSGGLAYCRNGDTGWTIIQDAHSYYEDVISYKGVFYAVDKFGEIAVCNVRGGHVGVSFIETPSQIGGDMQYLVELGGEFLLVTRFIHLEPDIEPNHLVFRTKRFEVFRLDRTERKWERLTNLGEQMLFLGRNSSLSLSAADFPGCVGNCIYYTDNNLETHYNGVFGEHDVGLFNLSDGSIEPLSCFVQNSYLRLLRPTSIWVTPNPW</sequence>
<gene>
    <name evidence="2" type="ORF">CFOL_v3_00234</name>
</gene>
<dbReference type="PANTHER" id="PTHR44259:SF114">
    <property type="entry name" value="OS06G0707300 PROTEIN"/>
    <property type="match status" value="1"/>
</dbReference>
<organism evidence="2 3">
    <name type="scientific">Cephalotus follicularis</name>
    <name type="common">Albany pitcher plant</name>
    <dbReference type="NCBI Taxonomy" id="3775"/>
    <lineage>
        <taxon>Eukaryota</taxon>
        <taxon>Viridiplantae</taxon>
        <taxon>Streptophyta</taxon>
        <taxon>Embryophyta</taxon>
        <taxon>Tracheophyta</taxon>
        <taxon>Spermatophyta</taxon>
        <taxon>Magnoliopsida</taxon>
        <taxon>eudicotyledons</taxon>
        <taxon>Gunneridae</taxon>
        <taxon>Pentapetalae</taxon>
        <taxon>rosids</taxon>
        <taxon>fabids</taxon>
        <taxon>Oxalidales</taxon>
        <taxon>Cephalotaceae</taxon>
        <taxon>Cephalotus</taxon>
    </lineage>
</organism>
<reference evidence="3" key="1">
    <citation type="submission" date="2016-04" db="EMBL/GenBank/DDBJ databases">
        <title>Cephalotus genome sequencing.</title>
        <authorList>
            <person name="Fukushima K."/>
            <person name="Hasebe M."/>
            <person name="Fang X."/>
        </authorList>
    </citation>
    <scope>NUCLEOTIDE SEQUENCE [LARGE SCALE GENOMIC DNA]</scope>
    <source>
        <strain evidence="3">cv. St1</strain>
    </source>
</reference>
<dbReference type="Proteomes" id="UP000187406">
    <property type="component" value="Unassembled WGS sequence"/>
</dbReference>
<dbReference type="AlphaFoldDB" id="A0A1Q3AMA2"/>
<evidence type="ECO:0000259" key="1">
    <source>
        <dbReference type="Pfam" id="PF03478"/>
    </source>
</evidence>
<dbReference type="EMBL" id="BDDD01000005">
    <property type="protein sequence ID" value="GAV56692.1"/>
    <property type="molecule type" value="Genomic_DNA"/>
</dbReference>
<dbReference type="Pfam" id="PF03478">
    <property type="entry name" value="Beta-prop_KIB1-4"/>
    <property type="match status" value="1"/>
</dbReference>
<accession>A0A1Q3AMA2</accession>
<dbReference type="InterPro" id="IPR005174">
    <property type="entry name" value="KIB1-4_b-propeller"/>
</dbReference>
<dbReference type="OrthoDB" id="600964at2759"/>
<proteinExistence type="predicted"/>
<feature type="domain" description="KIB1-4 beta-propeller" evidence="1">
    <location>
        <begin position="105"/>
        <end position="396"/>
    </location>
</feature>